<sequence length="336" mass="36965">MTRYLVISGAPSARDVVQPHGQYYWRTVTSVESKIIPLTLPPATLAAASRKISMMYENVIFGDSQEGEEMLEPDSSIRNEEPRLAEGQTTVITWPATTQATEEQSRSRAEITFLRPSVSLSHLRSQKETQETQETASYNYSDASSIAQFPTFHFSLHALTSLDLLISQAQAAQARQVPKASHKVCLLAAVLEVDGPDCIRIKKGRDAGKEVSLLKLILGDESGGICKLSVWRETAEDWAGLNPEVSTPSVKKGDIVLLENVLASWERDPSNTTATIPVNLSASPQLKSRMEICYRTMPSAPQDARFRPDLRLGFSDAAVRKVASTVKWFEDVAGLS</sequence>
<dbReference type="AlphaFoldDB" id="A0AAD7XDH9"/>
<accession>A0AAD7XDH9</accession>
<dbReference type="SUPFAM" id="SSF50249">
    <property type="entry name" value="Nucleic acid-binding proteins"/>
    <property type="match status" value="1"/>
</dbReference>
<feature type="domain" description="Shieldin complex subunit 2 first OB fold" evidence="1">
    <location>
        <begin position="178"/>
        <end position="262"/>
    </location>
</feature>
<dbReference type="Pfam" id="PF21669">
    <property type="entry name" value="SHLD2_OB1"/>
    <property type="match status" value="1"/>
</dbReference>
<reference evidence="2" key="1">
    <citation type="submission" date="2022-11" db="EMBL/GenBank/DDBJ databases">
        <title>Genome Sequence of Cubamyces cubensis.</title>
        <authorList>
            <person name="Buettner E."/>
        </authorList>
    </citation>
    <scope>NUCLEOTIDE SEQUENCE</scope>
    <source>
        <strain evidence="2">MPL-01</strain>
    </source>
</reference>
<gene>
    <name evidence="2" type="ORF">ONZ51_g3434</name>
</gene>
<protein>
    <recommendedName>
        <fullName evidence="1">Shieldin complex subunit 2 first OB fold domain-containing protein</fullName>
    </recommendedName>
</protein>
<organism evidence="2 3">
    <name type="scientific">Trametes cubensis</name>
    <dbReference type="NCBI Taxonomy" id="1111947"/>
    <lineage>
        <taxon>Eukaryota</taxon>
        <taxon>Fungi</taxon>
        <taxon>Dikarya</taxon>
        <taxon>Basidiomycota</taxon>
        <taxon>Agaricomycotina</taxon>
        <taxon>Agaricomycetes</taxon>
        <taxon>Polyporales</taxon>
        <taxon>Polyporaceae</taxon>
        <taxon>Trametes</taxon>
    </lineage>
</organism>
<comment type="caution">
    <text evidence="2">The sequence shown here is derived from an EMBL/GenBank/DDBJ whole genome shotgun (WGS) entry which is preliminary data.</text>
</comment>
<dbReference type="EMBL" id="JAPEVG010000060">
    <property type="protein sequence ID" value="KAJ8488646.1"/>
    <property type="molecule type" value="Genomic_DNA"/>
</dbReference>
<dbReference type="InterPro" id="IPR012340">
    <property type="entry name" value="NA-bd_OB-fold"/>
</dbReference>
<proteinExistence type="predicted"/>
<dbReference type="InterPro" id="IPR049507">
    <property type="entry name" value="SHLD2_OB1"/>
</dbReference>
<dbReference type="Proteomes" id="UP001215151">
    <property type="component" value="Unassembled WGS sequence"/>
</dbReference>
<keyword evidence="3" id="KW-1185">Reference proteome</keyword>
<evidence type="ECO:0000313" key="3">
    <source>
        <dbReference type="Proteomes" id="UP001215151"/>
    </source>
</evidence>
<name>A0AAD7XDH9_9APHY</name>
<evidence type="ECO:0000259" key="1">
    <source>
        <dbReference type="Pfam" id="PF21669"/>
    </source>
</evidence>
<evidence type="ECO:0000313" key="2">
    <source>
        <dbReference type="EMBL" id="KAJ8488646.1"/>
    </source>
</evidence>
<dbReference type="Gene3D" id="2.40.50.140">
    <property type="entry name" value="Nucleic acid-binding proteins"/>
    <property type="match status" value="1"/>
</dbReference>